<comment type="similarity">
    <text evidence="1">Belongs to the OPA3 family.</text>
</comment>
<evidence type="ECO:0000313" key="6">
    <source>
        <dbReference type="Proteomes" id="UP000799778"/>
    </source>
</evidence>
<dbReference type="PANTHER" id="PTHR12499">
    <property type="entry name" value="OPTIC ATROPHY 3 PROTEIN OPA3"/>
    <property type="match status" value="1"/>
</dbReference>
<sequence>MSLTLKITSLFVRTAAKPMANAIKRNAHEHERFRRLCIKFAQGLHRIDMRMRLGLLQDPAVIDRQIAKEVAAAEAARKKAQAPTVKTEAEMEAEEAMTEKEKEAARKKVEASHRPRIRPLSEAKAIETGANFVAETFIFAVGISVIVFEQWRQRRKAKNARDDIREDLEELQQEFKKVKAELDDLKAKQSSTSSLESAGGKLLGFWKSKPENQTSDDKNQEKQKEELQEGKTQPHLQPSSIPTEATQALDPHQVTPDTKKE</sequence>
<evidence type="ECO:0000256" key="2">
    <source>
        <dbReference type="ARBA" id="ARBA00023054"/>
    </source>
</evidence>
<dbReference type="RefSeq" id="XP_033381738.1">
    <property type="nucleotide sequence ID" value="XM_033525219.1"/>
</dbReference>
<dbReference type="EMBL" id="ML978071">
    <property type="protein sequence ID" value="KAF2013399.1"/>
    <property type="molecule type" value="Genomic_DNA"/>
</dbReference>
<keyword evidence="4" id="KW-1133">Transmembrane helix</keyword>
<feature type="transmembrane region" description="Helical" evidence="4">
    <location>
        <begin position="129"/>
        <end position="148"/>
    </location>
</feature>
<organism evidence="5 6">
    <name type="scientific">Aaosphaeria arxii CBS 175.79</name>
    <dbReference type="NCBI Taxonomy" id="1450172"/>
    <lineage>
        <taxon>Eukaryota</taxon>
        <taxon>Fungi</taxon>
        <taxon>Dikarya</taxon>
        <taxon>Ascomycota</taxon>
        <taxon>Pezizomycotina</taxon>
        <taxon>Dothideomycetes</taxon>
        <taxon>Pleosporomycetidae</taxon>
        <taxon>Pleosporales</taxon>
        <taxon>Pleosporales incertae sedis</taxon>
        <taxon>Aaosphaeria</taxon>
    </lineage>
</organism>
<evidence type="ECO:0008006" key="7">
    <source>
        <dbReference type="Google" id="ProtNLM"/>
    </source>
</evidence>
<dbReference type="AlphaFoldDB" id="A0A6A5XKJ0"/>
<keyword evidence="4" id="KW-0812">Transmembrane</keyword>
<feature type="compositionally biased region" description="Polar residues" evidence="3">
    <location>
        <begin position="234"/>
        <end position="246"/>
    </location>
</feature>
<name>A0A6A5XKJ0_9PLEO</name>
<keyword evidence="6" id="KW-1185">Reference proteome</keyword>
<gene>
    <name evidence="5" type="ORF">BU24DRAFT_394168</name>
</gene>
<dbReference type="Pfam" id="PF07047">
    <property type="entry name" value="OPA3"/>
    <property type="match status" value="1"/>
</dbReference>
<protein>
    <recommendedName>
        <fullName evidence="7">OPA3-domain-containing protein</fullName>
    </recommendedName>
</protein>
<evidence type="ECO:0000256" key="4">
    <source>
        <dbReference type="SAM" id="Phobius"/>
    </source>
</evidence>
<evidence type="ECO:0000313" key="5">
    <source>
        <dbReference type="EMBL" id="KAF2013399.1"/>
    </source>
</evidence>
<feature type="compositionally biased region" description="Basic and acidic residues" evidence="3">
    <location>
        <begin position="215"/>
        <end position="229"/>
    </location>
</feature>
<dbReference type="Proteomes" id="UP000799778">
    <property type="component" value="Unassembled WGS sequence"/>
</dbReference>
<proteinExistence type="inferred from homology"/>
<accession>A0A6A5XKJ0</accession>
<keyword evidence="2" id="KW-0175">Coiled coil</keyword>
<dbReference type="GO" id="GO:0005739">
    <property type="term" value="C:mitochondrion"/>
    <property type="evidence" value="ECO:0007669"/>
    <property type="project" value="TreeGrafter"/>
</dbReference>
<dbReference type="GO" id="GO:0019216">
    <property type="term" value="P:regulation of lipid metabolic process"/>
    <property type="evidence" value="ECO:0007669"/>
    <property type="project" value="TreeGrafter"/>
</dbReference>
<keyword evidence="4" id="KW-0472">Membrane</keyword>
<reference evidence="5" key="1">
    <citation type="journal article" date="2020" name="Stud. Mycol.">
        <title>101 Dothideomycetes genomes: a test case for predicting lifestyles and emergence of pathogens.</title>
        <authorList>
            <person name="Haridas S."/>
            <person name="Albert R."/>
            <person name="Binder M."/>
            <person name="Bloem J."/>
            <person name="Labutti K."/>
            <person name="Salamov A."/>
            <person name="Andreopoulos B."/>
            <person name="Baker S."/>
            <person name="Barry K."/>
            <person name="Bills G."/>
            <person name="Bluhm B."/>
            <person name="Cannon C."/>
            <person name="Castanera R."/>
            <person name="Culley D."/>
            <person name="Daum C."/>
            <person name="Ezra D."/>
            <person name="Gonzalez J."/>
            <person name="Henrissat B."/>
            <person name="Kuo A."/>
            <person name="Liang C."/>
            <person name="Lipzen A."/>
            <person name="Lutzoni F."/>
            <person name="Magnuson J."/>
            <person name="Mondo S."/>
            <person name="Nolan M."/>
            <person name="Ohm R."/>
            <person name="Pangilinan J."/>
            <person name="Park H.-J."/>
            <person name="Ramirez L."/>
            <person name="Alfaro M."/>
            <person name="Sun H."/>
            <person name="Tritt A."/>
            <person name="Yoshinaga Y."/>
            <person name="Zwiers L.-H."/>
            <person name="Turgeon B."/>
            <person name="Goodwin S."/>
            <person name="Spatafora J."/>
            <person name="Crous P."/>
            <person name="Grigoriev I."/>
        </authorList>
    </citation>
    <scope>NUCLEOTIDE SEQUENCE</scope>
    <source>
        <strain evidence="5">CBS 175.79</strain>
    </source>
</reference>
<dbReference type="OrthoDB" id="2129069at2759"/>
<dbReference type="PANTHER" id="PTHR12499:SF0">
    <property type="entry name" value="OPTIC ATROPHY 3 PROTEIN"/>
    <property type="match status" value="1"/>
</dbReference>
<dbReference type="GeneID" id="54282616"/>
<evidence type="ECO:0000256" key="1">
    <source>
        <dbReference type="ARBA" id="ARBA00007584"/>
    </source>
</evidence>
<evidence type="ECO:0000256" key="3">
    <source>
        <dbReference type="SAM" id="MobiDB-lite"/>
    </source>
</evidence>
<feature type="region of interest" description="Disordered" evidence="3">
    <location>
        <begin position="184"/>
        <end position="261"/>
    </location>
</feature>
<dbReference type="InterPro" id="IPR010754">
    <property type="entry name" value="OPA3-like"/>
</dbReference>